<comment type="caution">
    <text evidence="4">The sequence shown here is derived from an EMBL/GenBank/DDBJ whole genome shotgun (WGS) entry which is preliminary data.</text>
</comment>
<evidence type="ECO:0000259" key="3">
    <source>
        <dbReference type="Pfam" id="PF16220"/>
    </source>
</evidence>
<gene>
    <name evidence="4" type="ORF">GCM10017653_12130</name>
</gene>
<keyword evidence="1" id="KW-0472">Membrane</keyword>
<evidence type="ECO:0000313" key="5">
    <source>
        <dbReference type="Proteomes" id="UP001143330"/>
    </source>
</evidence>
<feature type="domain" description="FecR protein" evidence="2">
    <location>
        <begin position="119"/>
        <end position="209"/>
    </location>
</feature>
<evidence type="ECO:0000313" key="4">
    <source>
        <dbReference type="EMBL" id="GLK83144.1"/>
    </source>
</evidence>
<dbReference type="PIRSF" id="PIRSF018266">
    <property type="entry name" value="FecR"/>
    <property type="match status" value="1"/>
</dbReference>
<dbReference type="Pfam" id="PF16220">
    <property type="entry name" value="DUF4880"/>
    <property type="match status" value="1"/>
</dbReference>
<dbReference type="Pfam" id="PF04773">
    <property type="entry name" value="FecR"/>
    <property type="match status" value="1"/>
</dbReference>
<dbReference type="GO" id="GO:0016989">
    <property type="term" value="F:sigma factor antagonist activity"/>
    <property type="evidence" value="ECO:0007669"/>
    <property type="project" value="TreeGrafter"/>
</dbReference>
<evidence type="ECO:0000256" key="1">
    <source>
        <dbReference type="SAM" id="Phobius"/>
    </source>
</evidence>
<dbReference type="Proteomes" id="UP001143330">
    <property type="component" value="Unassembled WGS sequence"/>
</dbReference>
<dbReference type="AlphaFoldDB" id="A0A9W6JVM1"/>
<evidence type="ECO:0000259" key="2">
    <source>
        <dbReference type="Pfam" id="PF04773"/>
    </source>
</evidence>
<dbReference type="Gene3D" id="3.55.50.30">
    <property type="match status" value="1"/>
</dbReference>
<dbReference type="EMBL" id="BSFM01000005">
    <property type="protein sequence ID" value="GLK83144.1"/>
    <property type="molecule type" value="Genomic_DNA"/>
</dbReference>
<feature type="domain" description="FecR N-terminal" evidence="3">
    <location>
        <begin position="11"/>
        <end position="51"/>
    </location>
</feature>
<dbReference type="PANTHER" id="PTHR30273:SF2">
    <property type="entry name" value="PROTEIN FECR"/>
    <property type="match status" value="1"/>
</dbReference>
<keyword evidence="5" id="KW-1185">Reference proteome</keyword>
<dbReference type="Gene3D" id="2.60.120.1440">
    <property type="match status" value="1"/>
</dbReference>
<dbReference type="RefSeq" id="WP_213365848.1">
    <property type="nucleotide sequence ID" value="NZ_BSFM01000005.1"/>
</dbReference>
<dbReference type="InterPro" id="IPR012373">
    <property type="entry name" value="Ferrdict_sens_TM"/>
</dbReference>
<proteinExistence type="predicted"/>
<keyword evidence="1" id="KW-1133">Transmembrane helix</keyword>
<accession>A0A9W6JVM1</accession>
<protein>
    <submittedName>
        <fullName evidence="4">Sensor</fullName>
    </submittedName>
</protein>
<sequence>MISDEDDVVEKQAVAWFTRMNGRPSDEDRQHFGQWLAASPVHQRAYDKLRAMWSDLDALADMPAVREDAGLAGLRAKIEDRRRRVRRAASGVALGLAVLLAGSWLWLERPHLLQDFSADYVAPRGEMRSVSLSDGSTLLLDADSAVAVAVDAGARHVTLLRGTVFFTVRPSEVPFVVTARNGAARVLGTAFEVGLREDSDVSVTLDSGSLRVDLTDREQQVVLHPGESVDYGTAGLGEPHPVDLEEAGAWRQGRFIFTNARLGDVLERIGRYRDGRIVILGSQLAETRVSGNIALRDTDAALAAVRASVGFGLHRIGRLTLIGP</sequence>
<reference evidence="4" key="2">
    <citation type="submission" date="2023-01" db="EMBL/GenBank/DDBJ databases">
        <authorList>
            <person name="Sun Q."/>
            <person name="Evtushenko L."/>
        </authorList>
    </citation>
    <scope>NUCLEOTIDE SEQUENCE</scope>
    <source>
        <strain evidence="4">VKM B-2789</strain>
    </source>
</reference>
<dbReference type="InterPro" id="IPR006860">
    <property type="entry name" value="FecR"/>
</dbReference>
<feature type="transmembrane region" description="Helical" evidence="1">
    <location>
        <begin position="88"/>
        <end position="107"/>
    </location>
</feature>
<name>A0A9W6JVM1_9HYPH</name>
<dbReference type="PANTHER" id="PTHR30273">
    <property type="entry name" value="PERIPLASMIC SIGNAL SENSOR AND SIGMA FACTOR ACTIVATOR FECR-RELATED"/>
    <property type="match status" value="1"/>
</dbReference>
<keyword evidence="1" id="KW-0812">Transmembrane</keyword>
<reference evidence="4" key="1">
    <citation type="journal article" date="2014" name="Int. J. Syst. Evol. Microbiol.">
        <title>Complete genome sequence of Corynebacterium casei LMG S-19264T (=DSM 44701T), isolated from a smear-ripened cheese.</title>
        <authorList>
            <consortium name="US DOE Joint Genome Institute (JGI-PGF)"/>
            <person name="Walter F."/>
            <person name="Albersmeier A."/>
            <person name="Kalinowski J."/>
            <person name="Ruckert C."/>
        </authorList>
    </citation>
    <scope>NUCLEOTIDE SEQUENCE</scope>
    <source>
        <strain evidence="4">VKM B-2789</strain>
    </source>
</reference>
<organism evidence="4 5">
    <name type="scientific">Ancylobacter defluvii</name>
    <dbReference type="NCBI Taxonomy" id="1282440"/>
    <lineage>
        <taxon>Bacteria</taxon>
        <taxon>Pseudomonadati</taxon>
        <taxon>Pseudomonadota</taxon>
        <taxon>Alphaproteobacteria</taxon>
        <taxon>Hyphomicrobiales</taxon>
        <taxon>Xanthobacteraceae</taxon>
        <taxon>Ancylobacter</taxon>
    </lineage>
</organism>
<dbReference type="InterPro" id="IPR032623">
    <property type="entry name" value="FecR_N"/>
</dbReference>